<evidence type="ECO:0000313" key="9">
    <source>
        <dbReference type="EMBL" id="KAK9774229.1"/>
    </source>
</evidence>
<evidence type="ECO:0000259" key="7">
    <source>
        <dbReference type="Pfam" id="PF01230"/>
    </source>
</evidence>
<dbReference type="Proteomes" id="UP001465668">
    <property type="component" value="Unassembled WGS sequence"/>
</dbReference>
<evidence type="ECO:0008006" key="11">
    <source>
        <dbReference type="Google" id="ProtNLM"/>
    </source>
</evidence>
<comment type="subcellular location">
    <subcellularLocation>
        <location evidence="1">Nucleus</location>
    </subcellularLocation>
</comment>
<feature type="compositionally biased region" description="Basic and acidic residues" evidence="6">
    <location>
        <begin position="1"/>
        <end position="17"/>
    </location>
</feature>
<feature type="compositionally biased region" description="Polar residues" evidence="6">
    <location>
        <begin position="53"/>
        <end position="70"/>
    </location>
</feature>
<keyword evidence="10" id="KW-1185">Reference proteome</keyword>
<keyword evidence="2" id="KW-0479">Metal-binding</keyword>
<proteinExistence type="predicted"/>
<dbReference type="PANTHER" id="PTHR12486:SF4">
    <property type="entry name" value="APRATAXIN"/>
    <property type="match status" value="1"/>
</dbReference>
<dbReference type="InterPro" id="IPR032566">
    <property type="entry name" value="Znf-C2HE"/>
</dbReference>
<gene>
    <name evidence="9" type="ORF">SCAR479_09093</name>
</gene>
<feature type="domain" description="HIT" evidence="7">
    <location>
        <begin position="89"/>
        <end position="213"/>
    </location>
</feature>
<dbReference type="SUPFAM" id="SSF54197">
    <property type="entry name" value="HIT-like"/>
    <property type="match status" value="1"/>
</dbReference>
<accession>A0ABR2XK77</accession>
<dbReference type="InterPro" id="IPR036265">
    <property type="entry name" value="HIT-like_sf"/>
</dbReference>
<evidence type="ECO:0000256" key="4">
    <source>
        <dbReference type="ARBA" id="ARBA00023125"/>
    </source>
</evidence>
<dbReference type="InterPro" id="IPR011146">
    <property type="entry name" value="HIT-like"/>
</dbReference>
<dbReference type="Pfam" id="PF16278">
    <property type="entry name" value="zf-C2HE"/>
    <property type="match status" value="1"/>
</dbReference>
<evidence type="ECO:0000256" key="2">
    <source>
        <dbReference type="ARBA" id="ARBA00022723"/>
    </source>
</evidence>
<reference evidence="9 10" key="1">
    <citation type="submission" date="2024-02" db="EMBL/GenBank/DDBJ databases">
        <title>First draft genome assembly of two strains of Seiridium cardinale.</title>
        <authorList>
            <person name="Emiliani G."/>
            <person name="Scali E."/>
        </authorList>
    </citation>
    <scope>NUCLEOTIDE SEQUENCE [LARGE SCALE GENOMIC DNA]</scope>
    <source>
        <strain evidence="9 10">BM-138-000479</strain>
    </source>
</reference>
<dbReference type="Gene3D" id="3.30.428.10">
    <property type="entry name" value="HIT-like"/>
    <property type="match status" value="1"/>
</dbReference>
<name>A0ABR2XK77_9PEZI</name>
<sequence>MSAADSDREDAITKEEIAGEAPAPPATNAGVTKTTAKRNAFAELMGPKPKKPAQSTRASSSMGHPPTNTFAGRDGLGAYTNDPASFPSSRVIYFDDDFVVINDLYPKSAVHTLLLPRSPRKRLHPFDAFEDPEFLVRVQAESLKLKKLVAKELQRRFGKYSESEKLREAVLSGEVEWEGEELPQGRDWEREVKVGIHAHPSMNDLHVHVISRDMSSECMRHRKHYNSFNTPFLIDVTDFPLAKDDPRRHPGHAGYLNQDFKCWRCGQHFGNKFKQLKEHLLQEFEEWKKE</sequence>
<feature type="domain" description="Aprataxin C2HE/C2H2/C2HC zinc finger" evidence="8">
    <location>
        <begin position="229"/>
        <end position="286"/>
    </location>
</feature>
<evidence type="ECO:0000256" key="6">
    <source>
        <dbReference type="SAM" id="MobiDB-lite"/>
    </source>
</evidence>
<keyword evidence="3" id="KW-0862">Zinc</keyword>
<feature type="region of interest" description="Disordered" evidence="6">
    <location>
        <begin position="1"/>
        <end position="75"/>
    </location>
</feature>
<keyword evidence="5" id="KW-0539">Nucleus</keyword>
<evidence type="ECO:0000256" key="5">
    <source>
        <dbReference type="ARBA" id="ARBA00023242"/>
    </source>
</evidence>
<dbReference type="Pfam" id="PF01230">
    <property type="entry name" value="HIT"/>
    <property type="match status" value="1"/>
</dbReference>
<comment type="caution">
    <text evidence="9">The sequence shown here is derived from an EMBL/GenBank/DDBJ whole genome shotgun (WGS) entry which is preliminary data.</text>
</comment>
<dbReference type="EMBL" id="JARVKM010000043">
    <property type="protein sequence ID" value="KAK9774229.1"/>
    <property type="molecule type" value="Genomic_DNA"/>
</dbReference>
<organism evidence="9 10">
    <name type="scientific">Seiridium cardinale</name>
    <dbReference type="NCBI Taxonomy" id="138064"/>
    <lineage>
        <taxon>Eukaryota</taxon>
        <taxon>Fungi</taxon>
        <taxon>Dikarya</taxon>
        <taxon>Ascomycota</taxon>
        <taxon>Pezizomycotina</taxon>
        <taxon>Sordariomycetes</taxon>
        <taxon>Xylariomycetidae</taxon>
        <taxon>Amphisphaeriales</taxon>
        <taxon>Sporocadaceae</taxon>
        <taxon>Seiridium</taxon>
    </lineage>
</organism>
<keyword evidence="4" id="KW-0238">DNA-binding</keyword>
<evidence type="ECO:0000259" key="8">
    <source>
        <dbReference type="Pfam" id="PF16278"/>
    </source>
</evidence>
<evidence type="ECO:0000256" key="1">
    <source>
        <dbReference type="ARBA" id="ARBA00004123"/>
    </source>
</evidence>
<protein>
    <recommendedName>
        <fullName evidence="11">Aprataxin</fullName>
    </recommendedName>
</protein>
<evidence type="ECO:0000313" key="10">
    <source>
        <dbReference type="Proteomes" id="UP001465668"/>
    </source>
</evidence>
<evidence type="ECO:0000256" key="3">
    <source>
        <dbReference type="ARBA" id="ARBA00022833"/>
    </source>
</evidence>
<dbReference type="PANTHER" id="PTHR12486">
    <property type="entry name" value="APRATAXIN-RELATED"/>
    <property type="match status" value="1"/>
</dbReference>